<evidence type="ECO:0000256" key="8">
    <source>
        <dbReference type="SAM" id="Coils"/>
    </source>
</evidence>
<dbReference type="GO" id="GO:0003735">
    <property type="term" value="F:structural constituent of ribosome"/>
    <property type="evidence" value="ECO:0007669"/>
    <property type="project" value="InterPro"/>
</dbReference>
<evidence type="ECO:0000313" key="12">
    <source>
        <dbReference type="Proteomes" id="UP000182660"/>
    </source>
</evidence>
<dbReference type="KEGG" id="mvs:MVIS_4054"/>
<dbReference type="PANTHER" id="PTHR21368">
    <property type="entry name" value="50S RIBOSOMAL PROTEIN L9"/>
    <property type="match status" value="1"/>
</dbReference>
<dbReference type="SUPFAM" id="SSF55653">
    <property type="entry name" value="Ribosomal protein L9 C-domain"/>
    <property type="match status" value="1"/>
</dbReference>
<dbReference type="FunFam" id="3.10.430.100:FF:000001">
    <property type="entry name" value="50S ribosomal protein L9"/>
    <property type="match status" value="1"/>
</dbReference>
<dbReference type="EMBL" id="FPLD01000065">
    <property type="protein sequence ID" value="SGZ01071.1"/>
    <property type="molecule type" value="Genomic_DNA"/>
</dbReference>
<dbReference type="PROSITE" id="PS00651">
    <property type="entry name" value="RIBOSOMAL_L9"/>
    <property type="match status" value="1"/>
</dbReference>
<comment type="similarity">
    <text evidence="1 7">Belongs to the bacterial ribosomal protein bL9 family.</text>
</comment>
<name>A0A090KDP0_9GAMM</name>
<dbReference type="PATRIC" id="fig|80854.5.peg.4302"/>
<dbReference type="InterPro" id="IPR000244">
    <property type="entry name" value="Ribosomal_bL9"/>
</dbReference>
<dbReference type="InterPro" id="IPR020070">
    <property type="entry name" value="Ribosomal_bL9_N"/>
</dbReference>
<dbReference type="OrthoDB" id="9788336at2"/>
<evidence type="ECO:0000256" key="3">
    <source>
        <dbReference type="ARBA" id="ARBA00022884"/>
    </source>
</evidence>
<dbReference type="GO" id="GO:1990904">
    <property type="term" value="C:ribonucleoprotein complex"/>
    <property type="evidence" value="ECO:0007669"/>
    <property type="project" value="UniProtKB-KW"/>
</dbReference>
<dbReference type="InterPro" id="IPR036791">
    <property type="entry name" value="Ribosomal_bL9_C_sf"/>
</dbReference>
<dbReference type="NCBIfam" id="TIGR00158">
    <property type="entry name" value="L9"/>
    <property type="match status" value="1"/>
</dbReference>
<evidence type="ECO:0000313" key="13">
    <source>
        <dbReference type="Proteomes" id="UP000183794"/>
    </source>
</evidence>
<keyword evidence="8" id="KW-0175">Coiled coil</keyword>
<keyword evidence="5 7" id="KW-0687">Ribonucleoprotein</keyword>
<evidence type="ECO:0000313" key="10">
    <source>
        <dbReference type="EMBL" id="SGY91525.1"/>
    </source>
</evidence>
<dbReference type="HOGENOM" id="CLU_078938_4_1_6"/>
<dbReference type="GO" id="GO:0006412">
    <property type="term" value="P:translation"/>
    <property type="evidence" value="ECO:0007669"/>
    <property type="project" value="UniProtKB-UniRule"/>
</dbReference>
<dbReference type="Gene3D" id="3.10.430.100">
    <property type="entry name" value="Ribosomal protein L9, C-terminal domain"/>
    <property type="match status" value="1"/>
</dbReference>
<evidence type="ECO:0000256" key="1">
    <source>
        <dbReference type="ARBA" id="ARBA00010605"/>
    </source>
</evidence>
<dbReference type="RefSeq" id="WP_045111994.1">
    <property type="nucleotide sequence ID" value="NZ_CAWQZC010000152.1"/>
</dbReference>
<dbReference type="AlphaFoldDB" id="A0A090KDP0"/>
<keyword evidence="4 7" id="KW-0689">Ribosomal protein</keyword>
<dbReference type="GO" id="GO:0019843">
    <property type="term" value="F:rRNA binding"/>
    <property type="evidence" value="ECO:0007669"/>
    <property type="project" value="UniProtKB-UniRule"/>
</dbReference>
<evidence type="ECO:0000256" key="4">
    <source>
        <dbReference type="ARBA" id="ARBA00022980"/>
    </source>
</evidence>
<evidence type="ECO:0000256" key="2">
    <source>
        <dbReference type="ARBA" id="ARBA00022730"/>
    </source>
</evidence>
<dbReference type="EMBL" id="FPLJ01000052">
    <property type="protein sequence ID" value="SGY91525.1"/>
    <property type="molecule type" value="Genomic_DNA"/>
</dbReference>
<evidence type="ECO:0000256" key="7">
    <source>
        <dbReference type="HAMAP-Rule" id="MF_00503"/>
    </source>
</evidence>
<dbReference type="Pfam" id="PF01281">
    <property type="entry name" value="Ribosomal_L9_N"/>
    <property type="match status" value="1"/>
</dbReference>
<evidence type="ECO:0000256" key="6">
    <source>
        <dbReference type="ARBA" id="ARBA00035292"/>
    </source>
</evidence>
<dbReference type="GO" id="GO:0005840">
    <property type="term" value="C:ribosome"/>
    <property type="evidence" value="ECO:0007669"/>
    <property type="project" value="UniProtKB-KW"/>
</dbReference>
<dbReference type="HAMAP" id="MF_00503">
    <property type="entry name" value="Ribosomal_bL9"/>
    <property type="match status" value="1"/>
</dbReference>
<dbReference type="InterPro" id="IPR020594">
    <property type="entry name" value="Ribosomal_bL9_bac/chp"/>
</dbReference>
<protein>
    <recommendedName>
        <fullName evidence="6 7">Large ribosomal subunit protein bL9</fullName>
    </recommendedName>
</protein>
<proteinExistence type="inferred from homology"/>
<dbReference type="Proteomes" id="UP000183794">
    <property type="component" value="Unassembled WGS sequence"/>
</dbReference>
<keyword evidence="3 7" id="KW-0694">RNA-binding</keyword>
<dbReference type="InterPro" id="IPR036935">
    <property type="entry name" value="Ribosomal_bL9_N_sf"/>
</dbReference>
<reference evidence="10 12" key="1">
    <citation type="submission" date="2016-11" db="EMBL/GenBank/DDBJ databases">
        <authorList>
            <person name="Klemetsen T."/>
        </authorList>
    </citation>
    <scope>NUCLEOTIDE SEQUENCE [LARGE SCALE GENOMIC DNA]</scope>
    <source>
        <strain evidence="10">MT 2528</strain>
    </source>
</reference>
<evidence type="ECO:0000259" key="9">
    <source>
        <dbReference type="PROSITE" id="PS00651"/>
    </source>
</evidence>
<dbReference type="FunFam" id="3.40.5.10:FF:000001">
    <property type="entry name" value="50S ribosomal protein L9"/>
    <property type="match status" value="1"/>
</dbReference>
<accession>A0A090KDP0</accession>
<dbReference type="SUPFAM" id="SSF55658">
    <property type="entry name" value="L9 N-domain-like"/>
    <property type="match status" value="1"/>
</dbReference>
<keyword evidence="12" id="KW-1185">Reference proteome</keyword>
<dbReference type="InterPro" id="IPR020069">
    <property type="entry name" value="Ribosomal_bL9_C"/>
</dbReference>
<dbReference type="InterPro" id="IPR009027">
    <property type="entry name" value="Ribosomal_bL9/RNase_H1_N"/>
</dbReference>
<reference evidence="11 13" key="2">
    <citation type="submission" date="2016-11" db="EMBL/GenBank/DDBJ databases">
        <authorList>
            <person name="Jaros S."/>
            <person name="Januszkiewicz K."/>
            <person name="Wedrychowicz H."/>
        </authorList>
    </citation>
    <scope>NUCLEOTIDE SEQUENCE [LARGE SCALE GENOMIC DNA]</scope>
    <source>
        <strain evidence="11">NVI 5450</strain>
    </source>
</reference>
<gene>
    <name evidence="7" type="primary">rplI</name>
    <name evidence="10" type="ORF">MT2528_2184</name>
    <name evidence="11" type="ORF">NVI5450_2384</name>
</gene>
<dbReference type="GeneID" id="61296047"/>
<comment type="function">
    <text evidence="7">Binds to the 23S rRNA.</text>
</comment>
<sequence>MKVILLDKIAKLGALGETVNVKAGYARNFLLPKGKAVLATKANVESFEARRAELEANVAAVKATAEAKAATINALEAVVIATKAGDEGKIFGSIGTRDIADAIVAAGVEVAKSEVRLPEGALRTLGAFEISIQVHSEVFATVNLEVVAEA</sequence>
<dbReference type="STRING" id="80854.MVIS_4054"/>
<feature type="domain" description="Ribosomal protein L9" evidence="9">
    <location>
        <begin position="13"/>
        <end position="40"/>
    </location>
</feature>
<keyword evidence="2 7" id="KW-0699">rRNA-binding</keyword>
<feature type="coiled-coil region" evidence="8">
    <location>
        <begin position="37"/>
        <end position="64"/>
    </location>
</feature>
<dbReference type="Proteomes" id="UP000182660">
    <property type="component" value="Unassembled WGS sequence"/>
</dbReference>
<organism evidence="11 13">
    <name type="scientific">Moritella viscosa</name>
    <dbReference type="NCBI Taxonomy" id="80854"/>
    <lineage>
        <taxon>Bacteria</taxon>
        <taxon>Pseudomonadati</taxon>
        <taxon>Pseudomonadota</taxon>
        <taxon>Gammaproteobacteria</taxon>
        <taxon>Alteromonadales</taxon>
        <taxon>Moritellaceae</taxon>
        <taxon>Moritella</taxon>
    </lineage>
</organism>
<evidence type="ECO:0000313" key="11">
    <source>
        <dbReference type="EMBL" id="SGZ01071.1"/>
    </source>
</evidence>
<dbReference type="Pfam" id="PF03948">
    <property type="entry name" value="Ribosomal_L9_C"/>
    <property type="match status" value="1"/>
</dbReference>
<evidence type="ECO:0000256" key="5">
    <source>
        <dbReference type="ARBA" id="ARBA00023274"/>
    </source>
</evidence>
<dbReference type="Gene3D" id="3.40.5.10">
    <property type="entry name" value="Ribosomal protein L9, N-terminal domain"/>
    <property type="match status" value="1"/>
</dbReference>